<evidence type="ECO:0000256" key="1">
    <source>
        <dbReference type="ARBA" id="ARBA00005709"/>
    </source>
</evidence>
<dbReference type="Pfam" id="PF00669">
    <property type="entry name" value="Flagellin_N"/>
    <property type="match status" value="1"/>
</dbReference>
<organism evidence="6 7">
    <name type="scientific">Trichloromonas acetexigens</name>
    <dbReference type="NCBI Taxonomy" id="38815"/>
    <lineage>
        <taxon>Bacteria</taxon>
        <taxon>Pseudomonadati</taxon>
        <taxon>Thermodesulfobacteriota</taxon>
        <taxon>Desulfuromonadia</taxon>
        <taxon>Desulfuromonadales</taxon>
        <taxon>Trichloromonadaceae</taxon>
        <taxon>Trichloromonas</taxon>
    </lineage>
</organism>
<name>A0A550JGN7_9BACT</name>
<dbReference type="PRINTS" id="PR00207">
    <property type="entry name" value="FLAGELLIN"/>
</dbReference>
<dbReference type="InterPro" id="IPR042187">
    <property type="entry name" value="Flagellin_C_sub2"/>
</dbReference>
<gene>
    <name evidence="6" type="ORF">FL622_07310</name>
</gene>
<dbReference type="EMBL" id="VJVV01000004">
    <property type="protein sequence ID" value="TRO82377.1"/>
    <property type="molecule type" value="Genomic_DNA"/>
</dbReference>
<sequence length="255" mass="26330">MAMVINTNMASLNAQRHLSGSQSKLAKSMERLATGKRINSGQDDAAGLGISSRLGGKIRALNQSVRNANDGVSMAKAGDGALAEVANMLERMRELVNQKGDGALNANDKSAITAEMTSLQTEINNIKTNTKFNGVSLLSGLNIAFTVGETDTYNLNVPAPSVAAGSTATSVEAAIDSVSKARGDFGKAITVLESRAKNSAALAENLSAARSQILDADIAAETAEMTKANVLQQAGVSILAQANQSPQVVLSLLQG</sequence>
<feature type="domain" description="Flagellin C-terminal" evidence="5">
    <location>
        <begin position="170"/>
        <end position="253"/>
    </location>
</feature>
<comment type="similarity">
    <text evidence="1 3">Belongs to the bacterial flagellin family.</text>
</comment>
<dbReference type="PANTHER" id="PTHR42792:SF2">
    <property type="entry name" value="FLAGELLIN"/>
    <property type="match status" value="1"/>
</dbReference>
<comment type="function">
    <text evidence="3">Flagellin is the subunit protein which polymerizes to form the filaments of bacterial flagella.</text>
</comment>
<dbReference type="Pfam" id="PF00700">
    <property type="entry name" value="Flagellin_C"/>
    <property type="match status" value="1"/>
</dbReference>
<keyword evidence="6" id="KW-0282">Flagellum</keyword>
<evidence type="ECO:0000313" key="7">
    <source>
        <dbReference type="Proteomes" id="UP000317155"/>
    </source>
</evidence>
<dbReference type="PANTHER" id="PTHR42792">
    <property type="entry name" value="FLAGELLIN"/>
    <property type="match status" value="1"/>
</dbReference>
<accession>A0A550JGN7</accession>
<comment type="subcellular location">
    <subcellularLocation>
        <location evidence="3">Secreted</location>
    </subcellularLocation>
    <subcellularLocation>
        <location evidence="3">Bacterial flagellum</location>
    </subcellularLocation>
</comment>
<dbReference type="Gene3D" id="1.20.1330.10">
    <property type="entry name" value="f41 fragment of flagellin, N-terminal domain"/>
    <property type="match status" value="1"/>
</dbReference>
<dbReference type="GO" id="GO:0009288">
    <property type="term" value="C:bacterial-type flagellum"/>
    <property type="evidence" value="ECO:0007669"/>
    <property type="project" value="UniProtKB-SubCell"/>
</dbReference>
<evidence type="ECO:0000256" key="2">
    <source>
        <dbReference type="ARBA" id="ARBA00023143"/>
    </source>
</evidence>
<keyword evidence="6" id="KW-0969">Cilium</keyword>
<protein>
    <recommendedName>
        <fullName evidence="3">Flagellin</fullName>
    </recommendedName>
</protein>
<dbReference type="AlphaFoldDB" id="A0A550JGN7"/>
<keyword evidence="7" id="KW-1185">Reference proteome</keyword>
<dbReference type="InterPro" id="IPR001492">
    <property type="entry name" value="Flagellin"/>
</dbReference>
<comment type="caution">
    <text evidence="6">The sequence shown here is derived from an EMBL/GenBank/DDBJ whole genome shotgun (WGS) entry which is preliminary data.</text>
</comment>
<feature type="domain" description="Flagellin N-terminal" evidence="4">
    <location>
        <begin position="5"/>
        <end position="142"/>
    </location>
</feature>
<keyword evidence="2 3" id="KW-0975">Bacterial flagellum</keyword>
<evidence type="ECO:0000259" key="5">
    <source>
        <dbReference type="Pfam" id="PF00700"/>
    </source>
</evidence>
<keyword evidence="3" id="KW-0964">Secreted</keyword>
<proteinExistence type="inferred from homology"/>
<evidence type="ECO:0000259" key="4">
    <source>
        <dbReference type="Pfam" id="PF00669"/>
    </source>
</evidence>
<dbReference type="OrthoDB" id="9796789at2"/>
<dbReference type="InterPro" id="IPR001029">
    <property type="entry name" value="Flagellin_N"/>
</dbReference>
<evidence type="ECO:0000313" key="6">
    <source>
        <dbReference type="EMBL" id="TRO82377.1"/>
    </source>
</evidence>
<reference evidence="6 7" key="1">
    <citation type="submission" date="2019-07" db="EMBL/GenBank/DDBJ databases">
        <title>Insights of Desulfuromonas acetexigens electromicrobiology.</title>
        <authorList>
            <person name="Katuri K."/>
            <person name="Sapireddy V."/>
            <person name="Shaw D.R."/>
            <person name="Saikaly P."/>
        </authorList>
    </citation>
    <scope>NUCLEOTIDE SEQUENCE [LARGE SCALE GENOMIC DNA]</scope>
    <source>
        <strain evidence="6 7">2873</strain>
    </source>
</reference>
<evidence type="ECO:0000256" key="3">
    <source>
        <dbReference type="RuleBase" id="RU362073"/>
    </source>
</evidence>
<dbReference type="GO" id="GO:0005198">
    <property type="term" value="F:structural molecule activity"/>
    <property type="evidence" value="ECO:0007669"/>
    <property type="project" value="UniProtKB-UniRule"/>
</dbReference>
<dbReference type="Gene3D" id="6.10.10.10">
    <property type="entry name" value="Flagellar export chaperone, C-terminal domain"/>
    <property type="match status" value="1"/>
</dbReference>
<dbReference type="RefSeq" id="WP_092057429.1">
    <property type="nucleotide sequence ID" value="NZ_FOJJ01000034.1"/>
</dbReference>
<dbReference type="Gene3D" id="6.10.280.190">
    <property type="match status" value="1"/>
</dbReference>
<keyword evidence="6" id="KW-0966">Cell projection</keyword>
<dbReference type="GO" id="GO:0005576">
    <property type="term" value="C:extracellular region"/>
    <property type="evidence" value="ECO:0007669"/>
    <property type="project" value="UniProtKB-SubCell"/>
</dbReference>
<dbReference type="Proteomes" id="UP000317155">
    <property type="component" value="Unassembled WGS sequence"/>
</dbReference>
<dbReference type="SUPFAM" id="SSF64518">
    <property type="entry name" value="Phase 1 flagellin"/>
    <property type="match status" value="1"/>
</dbReference>
<dbReference type="InterPro" id="IPR046358">
    <property type="entry name" value="Flagellin_C"/>
</dbReference>